<evidence type="ECO:0000313" key="2">
    <source>
        <dbReference type="Proteomes" id="UP001250932"/>
    </source>
</evidence>
<dbReference type="InterPro" id="IPR008309">
    <property type="entry name" value="YdbL"/>
</dbReference>
<dbReference type="EMBL" id="JAQOUE010000001">
    <property type="protein sequence ID" value="MDT7042496.1"/>
    <property type="molecule type" value="Genomic_DNA"/>
</dbReference>
<reference evidence="1 2" key="1">
    <citation type="journal article" date="2023" name="ISME J.">
        <title>Cultivation and genomic characterization of novel and ubiquitous marine nitrite-oxidizing bacteria from the Nitrospirales.</title>
        <authorList>
            <person name="Mueller A.J."/>
            <person name="Daebeler A."/>
            <person name="Herbold C.W."/>
            <person name="Kirkegaard R.H."/>
            <person name="Daims H."/>
        </authorList>
    </citation>
    <scope>NUCLEOTIDE SEQUENCE [LARGE SCALE GENOMIC DNA]</scope>
    <source>
        <strain evidence="1 2">EB</strain>
    </source>
</reference>
<keyword evidence="2" id="KW-1185">Reference proteome</keyword>
<evidence type="ECO:0000313" key="1">
    <source>
        <dbReference type="EMBL" id="MDT7042496.1"/>
    </source>
</evidence>
<comment type="caution">
    <text evidence="1">The sequence shown here is derived from an EMBL/GenBank/DDBJ whole genome shotgun (WGS) entry which is preliminary data.</text>
</comment>
<dbReference type="Proteomes" id="UP001250932">
    <property type="component" value="Unassembled WGS sequence"/>
</dbReference>
<sequence>MYRNTQQWTIQCLLIVFMVIGAGTNTWALSLDEAKDQGLVGERANGYLGAVKSSPSSDVQALIRSINSQRKQRYQEIAASNNTDLEAVEILAGKTAINKTKPGHYIQLPSDGWTKK</sequence>
<dbReference type="Pfam" id="PF07027">
    <property type="entry name" value="DUF1318"/>
    <property type="match status" value="1"/>
</dbReference>
<dbReference type="PIRSF" id="PIRSF025560">
    <property type="entry name" value="UCP025560"/>
    <property type="match status" value="1"/>
</dbReference>
<gene>
    <name evidence="1" type="ORF">PPG34_09030</name>
</gene>
<dbReference type="RefSeq" id="WP_313832908.1">
    <property type="nucleotide sequence ID" value="NZ_JAQOUE010000001.1"/>
</dbReference>
<protein>
    <submittedName>
        <fullName evidence="1">YdbL family protein</fullName>
    </submittedName>
</protein>
<proteinExistence type="predicted"/>
<accession>A0ABU3K7W9</accession>
<organism evidence="1 2">
    <name type="scientific">Candidatus Nitronereus thalassa</name>
    <dbReference type="NCBI Taxonomy" id="3020898"/>
    <lineage>
        <taxon>Bacteria</taxon>
        <taxon>Pseudomonadati</taxon>
        <taxon>Nitrospirota</taxon>
        <taxon>Nitrospiria</taxon>
        <taxon>Nitrospirales</taxon>
        <taxon>Nitrospiraceae</taxon>
        <taxon>Candidatus Nitronereus</taxon>
    </lineage>
</organism>
<name>A0ABU3K7W9_9BACT</name>